<dbReference type="InterPro" id="IPR021320">
    <property type="entry name" value="DUF2905"/>
</dbReference>
<proteinExistence type="predicted"/>
<keyword evidence="1" id="KW-0472">Membrane</keyword>
<dbReference type="PANTHER" id="PTHR36443:SF1">
    <property type="entry name" value="BSR5223 PROTEIN"/>
    <property type="match status" value="1"/>
</dbReference>
<dbReference type="Pfam" id="PF11146">
    <property type="entry name" value="DUF2905"/>
    <property type="match status" value="1"/>
</dbReference>
<dbReference type="KEGG" id="dtu:Dtur_1609"/>
<dbReference type="EMBL" id="CP001251">
    <property type="protein sequence ID" value="ACK42882.1"/>
    <property type="molecule type" value="Genomic_DNA"/>
</dbReference>
<keyword evidence="3" id="KW-1185">Reference proteome</keyword>
<dbReference type="RefSeq" id="WP_012583957.1">
    <property type="nucleotide sequence ID" value="NC_011661.1"/>
</dbReference>
<dbReference type="AlphaFoldDB" id="B8E2N8"/>
<dbReference type="InParanoid" id="B8E2N8"/>
<sequence>MSFLGKWLILFGFILILLGLIFVFMDKIPFLGKLPGDIRIERKNFIFYFPLTTSILLSLILTIIINIILRLRK</sequence>
<keyword evidence="1" id="KW-1133">Transmembrane helix</keyword>
<dbReference type="PATRIC" id="fig|515635.4.peg.1658"/>
<keyword evidence="1" id="KW-0812">Transmembrane</keyword>
<evidence type="ECO:0000313" key="3">
    <source>
        <dbReference type="Proteomes" id="UP000007719"/>
    </source>
</evidence>
<reference evidence="3" key="1">
    <citation type="journal article" date="2016" name="Front. Microbiol.">
        <title>The complete genome sequence of hyperthermophile Dictyoglomus turgidum DSM 6724 reveals a specialized carbohydrate fermentor.</title>
        <authorList>
            <person name="Brumm P.J."/>
            <person name="Gowda K."/>
            <person name="Robb F.T."/>
            <person name="Mead D.A."/>
        </authorList>
    </citation>
    <scope>NUCLEOTIDE SEQUENCE [LARGE SCALE GENOMIC DNA]</scope>
    <source>
        <strain evidence="3">DSM 6724 / Z-1310</strain>
    </source>
</reference>
<organism evidence="2 3">
    <name type="scientific">Dictyoglomus turgidum (strain DSM 6724 / Z-1310)</name>
    <dbReference type="NCBI Taxonomy" id="515635"/>
    <lineage>
        <taxon>Bacteria</taxon>
        <taxon>Pseudomonadati</taxon>
        <taxon>Dictyoglomota</taxon>
        <taxon>Dictyoglomia</taxon>
        <taxon>Dictyoglomales</taxon>
        <taxon>Dictyoglomaceae</taxon>
        <taxon>Dictyoglomus</taxon>
    </lineage>
</organism>
<dbReference type="FunCoup" id="B8E2N8">
    <property type="interactions" value="17"/>
</dbReference>
<protein>
    <recommendedName>
        <fullName evidence="4">DUF2905 domain-containing protein</fullName>
    </recommendedName>
</protein>
<name>B8E2N8_DICTD</name>
<dbReference type="STRING" id="515635.Dtur_1609"/>
<gene>
    <name evidence="2" type="ordered locus">Dtur_1609</name>
</gene>
<feature type="transmembrane region" description="Helical" evidence="1">
    <location>
        <begin position="7"/>
        <end position="25"/>
    </location>
</feature>
<evidence type="ECO:0008006" key="4">
    <source>
        <dbReference type="Google" id="ProtNLM"/>
    </source>
</evidence>
<dbReference type="Proteomes" id="UP000007719">
    <property type="component" value="Chromosome"/>
</dbReference>
<evidence type="ECO:0000256" key="1">
    <source>
        <dbReference type="SAM" id="Phobius"/>
    </source>
</evidence>
<dbReference type="PANTHER" id="PTHR36443">
    <property type="entry name" value="BSR5223 PROTEIN"/>
    <property type="match status" value="1"/>
</dbReference>
<dbReference type="EnsemblBacteria" id="ACK42882">
    <property type="protein sequence ID" value="ACK42882"/>
    <property type="gene ID" value="Dtur_1609"/>
</dbReference>
<evidence type="ECO:0000313" key="2">
    <source>
        <dbReference type="EMBL" id="ACK42882.1"/>
    </source>
</evidence>
<dbReference type="HOGENOM" id="CLU_181383_0_0_0"/>
<feature type="transmembrane region" description="Helical" evidence="1">
    <location>
        <begin position="45"/>
        <end position="69"/>
    </location>
</feature>
<accession>B8E2N8</accession>